<name>A0ABP8MTF5_9BACT</name>
<evidence type="ECO:0000256" key="1">
    <source>
        <dbReference type="SAM" id="MobiDB-lite"/>
    </source>
</evidence>
<comment type="caution">
    <text evidence="2">The sequence shown here is derived from an EMBL/GenBank/DDBJ whole genome shotgun (WGS) entry which is preliminary data.</text>
</comment>
<reference evidence="3" key="1">
    <citation type="journal article" date="2019" name="Int. J. Syst. Evol. Microbiol.">
        <title>The Global Catalogue of Microorganisms (GCM) 10K type strain sequencing project: providing services to taxonomists for standard genome sequencing and annotation.</title>
        <authorList>
            <consortium name="The Broad Institute Genomics Platform"/>
            <consortium name="The Broad Institute Genome Sequencing Center for Infectious Disease"/>
            <person name="Wu L."/>
            <person name="Ma J."/>
        </authorList>
    </citation>
    <scope>NUCLEOTIDE SEQUENCE [LARGE SCALE GENOMIC DNA]</scope>
    <source>
        <strain evidence="3">JCM 17927</strain>
    </source>
</reference>
<accession>A0ABP8MTF5</accession>
<protein>
    <submittedName>
        <fullName evidence="2">Uncharacterized protein</fullName>
    </submittedName>
</protein>
<feature type="region of interest" description="Disordered" evidence="1">
    <location>
        <begin position="107"/>
        <end position="129"/>
    </location>
</feature>
<evidence type="ECO:0000313" key="2">
    <source>
        <dbReference type="EMBL" id="GAA4454160.1"/>
    </source>
</evidence>
<proteinExistence type="predicted"/>
<sequence length="321" mass="36278">MVSAKKTILAGCTAGLLYVVAARPADIIKDLGLTEDLIKEEVLTNFKYDEGWSFYPAGEIRTMARKIPESSRAVAVQALGKVVRAYVESSAFSQTYQSWLREEYLTEPKDEQPEEQPEEKKPQPTSGDPREQVIQELYGDMPASLLTLMVQEQIKEANASKTGKTAATPTTKPLDGKELTRISALAKATPDKFKQQYLHYLAMNVDPAVQVMLTDGRKMQDEQQAQFSAQERKERQAEYQKRKDLKQVTRNRLSHFIALINTIDFDAKLIRRGNKMAFADPALEGKDGDWKFLYRLGKEPVMAARTVAQQWLADLDKGKTR</sequence>
<feature type="compositionally biased region" description="Basic and acidic residues" evidence="1">
    <location>
        <begin position="118"/>
        <end position="129"/>
    </location>
</feature>
<keyword evidence="3" id="KW-1185">Reference proteome</keyword>
<gene>
    <name evidence="2" type="ORF">GCM10023189_20280</name>
</gene>
<evidence type="ECO:0000313" key="3">
    <source>
        <dbReference type="Proteomes" id="UP001501175"/>
    </source>
</evidence>
<organism evidence="2 3">
    <name type="scientific">Nibrella saemangeumensis</name>
    <dbReference type="NCBI Taxonomy" id="1084526"/>
    <lineage>
        <taxon>Bacteria</taxon>
        <taxon>Pseudomonadati</taxon>
        <taxon>Bacteroidota</taxon>
        <taxon>Cytophagia</taxon>
        <taxon>Cytophagales</taxon>
        <taxon>Spirosomataceae</taxon>
        <taxon>Nibrella</taxon>
    </lineage>
</organism>
<dbReference type="RefSeq" id="WP_345243109.1">
    <property type="nucleotide sequence ID" value="NZ_BAABHD010000024.1"/>
</dbReference>
<dbReference type="EMBL" id="BAABHD010000024">
    <property type="protein sequence ID" value="GAA4454160.1"/>
    <property type="molecule type" value="Genomic_DNA"/>
</dbReference>
<dbReference type="Proteomes" id="UP001501175">
    <property type="component" value="Unassembled WGS sequence"/>
</dbReference>